<sequence>MNGNTSLVLSEKAIWRKTDLAKMLSQAMTIGAVSLVIMGCNGGSGTDEGGQGGNPPPSDNDIVISDWHFSGGSADIAVAAKNAGYYAIASQQSLHIEIRDVRENLLHTIQSQDIINTVPDMDLSHANSLCGLTLTPSGRFLYMALCDADAGVKDDVILAYNTNTKQLSEFTRLMLQSSDVEQTQPYGMNYFKSKLYVGNHQGAYRVEAARNTVYRTTHNNHQPVITNITLGSAVQDIAVDAENQQIYLMSQDQIAKVWHTTSRPTVVHQGTDFVGLSFSSVFGEKGSEGLYLAAKDEGYTNLSYVPKRELDQMTFRPYYSSPTQWSSFSLTADGQLLFADGNASKLRDDRDQRLMFDDWLKDELSQYVRAIKGLTASNLTDNNASPEGFLHRKLESQRVNTLPIADNVGWALYLLMAADKVQPDPEIEPLIELLIKRHAGLHEDGQGGTKSVDGHFVRNYIANGETEPNNPQMQVYISMKFLPAVHKAAEMYPDNAKVAQYKTFLDQTLLRSGDVIRSHQRITWESDDFGPKRMNHRMSNETWLFGELAAAQDPRVSDLYDDYVYGRENFKYDDWLNGEPVISASHAAFIVMGAPLILEHHYSDKNWKQQNDNYYAITQAESDDLGAKYFAAFSAGNNPDKGGYYNDGPSDHPGNFIHFPAVLGFGQMGHSAAVLGGYKAYRDNRRQTMKSAGDDQISLLTRWSKDNTGYEMSGIGIADFWFGSIGLVETIQPGVMGQFRNEFFYPELREELTSDGRILHFSKLTPRLIEGVKNNGEVRSFGYQTSPFVVPGNDTFSSFNVIDPLGDWVELNDIVSILTDKPARFENPNFDTGTLQGWQPSGNVAIIDGELGPSAKLSGSASLSQGAYLPLGLAGSGYQVSAYVAPLSGSSGSGYVQLTWSSSPNTKGDVLAGRSEKVLSGEQPRLVTVMTNQPAGHAYLHIEFVTESGEFAFDNTALQSFGAQDVGFSIEDAAWSLSGVTQSDGRLQFSASQGSNGWVSATTEYDISADDDGTRYLFSFDANERQIHDGEFVISAVIKTDSGAEVKWEEVMSVSDESSDNLSFAMRKRPGEIGFELQFKMRANEQNSRMSVENLSVAKELLFDIGQCSGSITGC</sequence>
<evidence type="ECO:0000313" key="1">
    <source>
        <dbReference type="EMBL" id="SBT11327.1"/>
    </source>
</evidence>
<dbReference type="SUPFAM" id="SSF50969">
    <property type="entry name" value="YVTN repeat-like/Quinoprotein amine dehydrogenase"/>
    <property type="match status" value="1"/>
</dbReference>
<dbReference type="SUPFAM" id="SSF49785">
    <property type="entry name" value="Galactose-binding domain-like"/>
    <property type="match status" value="1"/>
</dbReference>
<accession>A0A1C3J8G5</accession>
<organism evidence="1 2">
    <name type="scientific">Vibrio celticus</name>
    <dbReference type="NCBI Taxonomy" id="446372"/>
    <lineage>
        <taxon>Bacteria</taxon>
        <taxon>Pseudomonadati</taxon>
        <taxon>Pseudomonadota</taxon>
        <taxon>Gammaproteobacteria</taxon>
        <taxon>Vibrionales</taxon>
        <taxon>Vibrionaceae</taxon>
        <taxon>Vibrio</taxon>
    </lineage>
</organism>
<dbReference type="Proteomes" id="UP000092819">
    <property type="component" value="Unassembled WGS sequence"/>
</dbReference>
<keyword evidence="2" id="KW-1185">Reference proteome</keyword>
<dbReference type="Gene3D" id="2.60.120.260">
    <property type="entry name" value="Galactose-binding domain-like"/>
    <property type="match status" value="1"/>
</dbReference>
<name>A0A1C3J8G5_9VIBR</name>
<protein>
    <submittedName>
        <fullName evidence="1">Uncharacterized protein</fullName>
    </submittedName>
</protein>
<dbReference type="EMBL" id="FLQZ01000001">
    <property type="protein sequence ID" value="SBT11327.1"/>
    <property type="molecule type" value="Genomic_DNA"/>
</dbReference>
<dbReference type="InterPro" id="IPR008979">
    <property type="entry name" value="Galactose-bd-like_sf"/>
</dbReference>
<reference evidence="2" key="1">
    <citation type="submission" date="2016-06" db="EMBL/GenBank/DDBJ databases">
        <authorList>
            <person name="Rodrigo-Torres L."/>
            <person name="Arahal D.R."/>
        </authorList>
    </citation>
    <scope>NUCLEOTIDE SEQUENCE [LARGE SCALE GENOMIC DNA]</scope>
    <source>
        <strain evidence="2">CECT 7224</strain>
    </source>
</reference>
<dbReference type="InterPro" id="IPR011044">
    <property type="entry name" value="Quino_amine_DH_bsu"/>
</dbReference>
<gene>
    <name evidence="1" type="ORF">VCE7224_00043</name>
</gene>
<dbReference type="AlphaFoldDB" id="A0A1C3J8G5"/>
<dbReference type="RefSeq" id="WP_065675159.1">
    <property type="nucleotide sequence ID" value="NZ_AP025463.1"/>
</dbReference>
<dbReference type="InterPro" id="IPR015943">
    <property type="entry name" value="WD40/YVTN_repeat-like_dom_sf"/>
</dbReference>
<proteinExistence type="predicted"/>
<evidence type="ECO:0000313" key="2">
    <source>
        <dbReference type="Proteomes" id="UP000092819"/>
    </source>
</evidence>
<dbReference type="Gene3D" id="2.130.10.10">
    <property type="entry name" value="YVTN repeat-like/Quinoprotein amine dehydrogenase"/>
    <property type="match status" value="1"/>
</dbReference>